<gene>
    <name evidence="2" type="ORF">GII30_11570</name>
</gene>
<evidence type="ECO:0000259" key="1">
    <source>
        <dbReference type="Pfam" id="PF06259"/>
    </source>
</evidence>
<dbReference type="Pfam" id="PF06259">
    <property type="entry name" value="Abhydrolase_8"/>
    <property type="match status" value="1"/>
</dbReference>
<proteinExistence type="predicted"/>
<dbReference type="AlphaFoldDB" id="A0A857L5R3"/>
<feature type="domain" description="DUF1023" evidence="1">
    <location>
        <begin position="210"/>
        <end position="308"/>
    </location>
</feature>
<name>A0A857L5R3_9ACTN</name>
<accession>A0A857L5R3</accession>
<dbReference type="InterPro" id="IPR010427">
    <property type="entry name" value="DUF1023"/>
</dbReference>
<sequence length="428" mass="45928">MLKGMETGRRRDFFLSLSASDRERVIAADPRTIAGLDGIDYTSRFTASEINIRTDIVQLHRQGNHKRANVLSDMLTQADNPSAEASPPTTMGNDPDGERKFLYTEDKGNGHLIEMVGDLTPDTRNVTVYVPGTGTKLESMDSNVKAARNLAKATGGPVFVYLDGDLPQKLGYEGLGKAGMNTLTSGLKWGPGGAALAAKNGLDESLKDSAADPRFAKEMAPGLVTFGKSLDAEIDAVAPGAKTTYIGHSYGGSVVGTAEQLGLRADRVIYASSAGTGVYDTGWKNPNHDVERYSMTAPGDPIHYSQELPMNPHGADPDSTKGVTRLDTGYYGPDENGQQRRVEGARGHGEYWNDPQSDAFKNMVKVIRGEQPTEYVERDSDYQAAAKAEDILVPATGILSPMLSALADGLDRDINLPGPLPDIELKLP</sequence>
<evidence type="ECO:0000313" key="2">
    <source>
        <dbReference type="EMBL" id="QHN41973.1"/>
    </source>
</evidence>
<protein>
    <recommendedName>
        <fullName evidence="1">DUF1023 domain-containing protein</fullName>
    </recommendedName>
</protein>
<reference evidence="2" key="1">
    <citation type="journal article" date="2021" name="Nat. Microbiol.">
        <title>Cocultivation of an ultrasmall environmental parasitic bacterium with lytic ability against bacteria associated with wastewater foams.</title>
        <authorList>
            <person name="Batinovic S."/>
            <person name="Rose J.J.A."/>
            <person name="Ratcliffe J."/>
            <person name="Seviour R.J."/>
            <person name="Petrovski S."/>
        </authorList>
    </citation>
    <scope>NUCLEOTIDE SEQUENCE</scope>
    <source>
        <strain evidence="2">CON44</strain>
    </source>
</reference>
<organism evidence="2">
    <name type="scientific">Gordonia amarae</name>
    <dbReference type="NCBI Taxonomy" id="36821"/>
    <lineage>
        <taxon>Bacteria</taxon>
        <taxon>Bacillati</taxon>
        <taxon>Actinomycetota</taxon>
        <taxon>Actinomycetes</taxon>
        <taxon>Mycobacteriales</taxon>
        <taxon>Gordoniaceae</taxon>
        <taxon>Gordonia</taxon>
    </lineage>
</organism>
<dbReference type="EMBL" id="CP045810">
    <property type="protein sequence ID" value="QHN41973.1"/>
    <property type="molecule type" value="Genomic_DNA"/>
</dbReference>